<comment type="caution">
    <text evidence="1">The sequence shown here is derived from an EMBL/GenBank/DDBJ whole genome shotgun (WGS) entry which is preliminary data.</text>
</comment>
<dbReference type="AlphaFoldDB" id="A0AAP0KYA1"/>
<dbReference type="EMBL" id="JBBNAF010000003">
    <property type="protein sequence ID" value="KAK9160816.1"/>
    <property type="molecule type" value="Genomic_DNA"/>
</dbReference>
<proteinExistence type="predicted"/>
<evidence type="ECO:0000313" key="2">
    <source>
        <dbReference type="Proteomes" id="UP001420932"/>
    </source>
</evidence>
<dbReference type="PANTHER" id="PTHR34574:SF3">
    <property type="entry name" value="CALCIUM-BINDING EF HAND FAMILY PROTEIN"/>
    <property type="match status" value="1"/>
</dbReference>
<sequence>MSDGALTVLDGTLLRFVEPHRFDTNGAVKGAEVLELADAAVSSKLFGLSLPESFKSNALKRIKTDAVTFGDGSFNGDDALSKFLEYVNAIADELSDDPIAVAVLDGKMVRDCLEDEDDFAMLAENLFTELDGEDRGKVGKSEIIRALDLMGIDMGIPPISEFPGLNDLLKKHGALGAEMLGQAQFAELLQHILQDLASELAADHIVFIRNIRVINGSKLRKLLADEIQLESVIHEIFKGGDGNDRKNLTERIKLFLRKFLDLPSSDADESVSLFYDLLSSKVDDGEKADELEIDEFGALVKEGFAKSAAVLDGEPIIHNSHT</sequence>
<dbReference type="PANTHER" id="PTHR34574">
    <property type="entry name" value="CALCIUM-BINDING EF-HAND FAMILY PROTEIN-RELATED"/>
    <property type="match status" value="1"/>
</dbReference>
<organism evidence="1 2">
    <name type="scientific">Stephania yunnanensis</name>
    <dbReference type="NCBI Taxonomy" id="152371"/>
    <lineage>
        <taxon>Eukaryota</taxon>
        <taxon>Viridiplantae</taxon>
        <taxon>Streptophyta</taxon>
        <taxon>Embryophyta</taxon>
        <taxon>Tracheophyta</taxon>
        <taxon>Spermatophyta</taxon>
        <taxon>Magnoliopsida</taxon>
        <taxon>Ranunculales</taxon>
        <taxon>Menispermaceae</taxon>
        <taxon>Menispermoideae</taxon>
        <taxon>Cissampelideae</taxon>
        <taxon>Stephania</taxon>
    </lineage>
</organism>
<keyword evidence="2" id="KW-1185">Reference proteome</keyword>
<reference evidence="1 2" key="1">
    <citation type="submission" date="2024-01" db="EMBL/GenBank/DDBJ databases">
        <title>Genome assemblies of Stephania.</title>
        <authorList>
            <person name="Yang L."/>
        </authorList>
    </citation>
    <scope>NUCLEOTIDE SEQUENCE [LARGE SCALE GENOMIC DNA]</scope>
    <source>
        <strain evidence="1">YNDBR</strain>
        <tissue evidence="1">Leaf</tissue>
    </source>
</reference>
<name>A0AAP0KYA1_9MAGN</name>
<accession>A0AAP0KYA1</accession>
<evidence type="ECO:0000313" key="1">
    <source>
        <dbReference type="EMBL" id="KAK9160816.1"/>
    </source>
</evidence>
<protein>
    <recommendedName>
        <fullName evidence="3">EF-hand domain-containing protein</fullName>
    </recommendedName>
</protein>
<evidence type="ECO:0008006" key="3">
    <source>
        <dbReference type="Google" id="ProtNLM"/>
    </source>
</evidence>
<gene>
    <name evidence="1" type="ORF">Syun_007157</name>
</gene>
<dbReference type="Proteomes" id="UP001420932">
    <property type="component" value="Unassembled WGS sequence"/>
</dbReference>